<accession>A0AA86PK29</accession>
<sequence length="207" mass="23567">MPLSNNSYSPNDSKARRNAGYFDPKTGRVTPSLDALYTAPPPPAPLQNDQAYRTQIQLNSPALEKPRYISQRNLENFSFPGSTQPPSDSEPQQVNSARQNLLAAKNASHLNLQAPLLEAPKRSSNYKNKENFNFQDLVDPDIEIKLGQKRANKYENWNPNAKDEFAAPESALVHFQCKEYTDELPRHVAEYTKNKNKSHETFNYKMK</sequence>
<dbReference type="EMBL" id="CAXDID020000476">
    <property type="protein sequence ID" value="CAL6095500.1"/>
    <property type="molecule type" value="Genomic_DNA"/>
</dbReference>
<dbReference type="Proteomes" id="UP001642409">
    <property type="component" value="Unassembled WGS sequence"/>
</dbReference>
<dbReference type="EMBL" id="CATOUU010000945">
    <property type="protein sequence ID" value="CAI9961853.1"/>
    <property type="molecule type" value="Genomic_DNA"/>
</dbReference>
<evidence type="ECO:0000256" key="1">
    <source>
        <dbReference type="SAM" id="MobiDB-lite"/>
    </source>
</evidence>
<evidence type="ECO:0000313" key="5">
    <source>
        <dbReference type="EMBL" id="CAL6095500.1"/>
    </source>
</evidence>
<comment type="caution">
    <text evidence="2">The sequence shown here is derived from an EMBL/GenBank/DDBJ whole genome shotgun (WGS) entry which is preliminary data.</text>
</comment>
<protein>
    <submittedName>
        <fullName evidence="4">Hypothetical_protein</fullName>
    </submittedName>
</protein>
<dbReference type="AlphaFoldDB" id="A0AA86PK29"/>
<reference evidence="4 6" key="2">
    <citation type="submission" date="2024-07" db="EMBL/GenBank/DDBJ databases">
        <authorList>
            <person name="Akdeniz Z."/>
        </authorList>
    </citation>
    <scope>NUCLEOTIDE SEQUENCE [LARGE SCALE GENOMIC DNA]</scope>
</reference>
<keyword evidence="6" id="KW-1185">Reference proteome</keyword>
<dbReference type="EMBL" id="CATOUU010000668">
    <property type="protein sequence ID" value="CAI9939846.1"/>
    <property type="molecule type" value="Genomic_DNA"/>
</dbReference>
<reference evidence="2" key="1">
    <citation type="submission" date="2023-06" db="EMBL/GenBank/DDBJ databases">
        <authorList>
            <person name="Kurt Z."/>
        </authorList>
    </citation>
    <scope>NUCLEOTIDE SEQUENCE</scope>
</reference>
<feature type="compositionally biased region" description="Polar residues" evidence="1">
    <location>
        <begin position="47"/>
        <end position="60"/>
    </location>
</feature>
<evidence type="ECO:0000313" key="2">
    <source>
        <dbReference type="EMBL" id="CAI9939846.1"/>
    </source>
</evidence>
<feature type="region of interest" description="Disordered" evidence="1">
    <location>
        <begin position="1"/>
        <end position="96"/>
    </location>
</feature>
<evidence type="ECO:0000313" key="4">
    <source>
        <dbReference type="EMBL" id="CAL6079068.1"/>
    </source>
</evidence>
<feature type="compositionally biased region" description="Polar residues" evidence="1">
    <location>
        <begin position="1"/>
        <end position="12"/>
    </location>
</feature>
<feature type="compositionally biased region" description="Polar residues" evidence="1">
    <location>
        <begin position="70"/>
        <end position="96"/>
    </location>
</feature>
<evidence type="ECO:0000313" key="6">
    <source>
        <dbReference type="Proteomes" id="UP001642409"/>
    </source>
</evidence>
<proteinExistence type="predicted"/>
<name>A0AA86PK29_9EUKA</name>
<dbReference type="EMBL" id="CAXDID020000338">
    <property type="protein sequence ID" value="CAL6079068.1"/>
    <property type="molecule type" value="Genomic_DNA"/>
</dbReference>
<gene>
    <name evidence="2" type="ORF">HINF_LOCUS27491</name>
    <name evidence="3" type="ORF">HINF_LOCUS49498</name>
    <name evidence="4" type="ORF">HINF_LOCUS59206</name>
    <name evidence="5" type="ORF">HINF_LOCUS67978</name>
</gene>
<organism evidence="2">
    <name type="scientific">Hexamita inflata</name>
    <dbReference type="NCBI Taxonomy" id="28002"/>
    <lineage>
        <taxon>Eukaryota</taxon>
        <taxon>Metamonada</taxon>
        <taxon>Diplomonadida</taxon>
        <taxon>Hexamitidae</taxon>
        <taxon>Hexamitinae</taxon>
        <taxon>Hexamita</taxon>
    </lineage>
</organism>
<evidence type="ECO:0000313" key="3">
    <source>
        <dbReference type="EMBL" id="CAI9961853.1"/>
    </source>
</evidence>